<dbReference type="RefSeq" id="WP_177977692.1">
    <property type="nucleotide sequence ID" value="NZ_JAJEPU010000002.1"/>
</dbReference>
<name>A0AAE3AKL8_9FIRM</name>
<organism evidence="2 3">
    <name type="scientific">Brotaphodocola catenula</name>
    <dbReference type="NCBI Taxonomy" id="2885361"/>
    <lineage>
        <taxon>Bacteria</taxon>
        <taxon>Bacillati</taxon>
        <taxon>Bacillota</taxon>
        <taxon>Clostridia</taxon>
        <taxon>Lachnospirales</taxon>
        <taxon>Lachnospiraceae</taxon>
        <taxon>Brotaphodocola</taxon>
    </lineage>
</organism>
<dbReference type="InterPro" id="IPR003607">
    <property type="entry name" value="HD/PDEase_dom"/>
</dbReference>
<evidence type="ECO:0000259" key="1">
    <source>
        <dbReference type="Pfam" id="PF01966"/>
    </source>
</evidence>
<dbReference type="Proteomes" id="UP001198962">
    <property type="component" value="Unassembled WGS sequence"/>
</dbReference>
<protein>
    <submittedName>
        <fullName evidence="2">HD domain-containing protein</fullName>
    </submittedName>
</protein>
<evidence type="ECO:0000313" key="2">
    <source>
        <dbReference type="EMBL" id="MCC2163498.1"/>
    </source>
</evidence>
<comment type="caution">
    <text evidence="2">The sequence shown here is derived from an EMBL/GenBank/DDBJ whole genome shotgun (WGS) entry which is preliminary data.</text>
</comment>
<dbReference type="AlphaFoldDB" id="A0AAE3AKL8"/>
<evidence type="ECO:0000313" key="3">
    <source>
        <dbReference type="Proteomes" id="UP001198962"/>
    </source>
</evidence>
<dbReference type="Gene3D" id="1.10.3210.10">
    <property type="entry name" value="Hypothetical protein af1432"/>
    <property type="match status" value="1"/>
</dbReference>
<dbReference type="Pfam" id="PF01966">
    <property type="entry name" value="HD"/>
    <property type="match status" value="1"/>
</dbReference>
<reference evidence="2" key="1">
    <citation type="submission" date="2021-10" db="EMBL/GenBank/DDBJ databases">
        <title>Anaerobic single-cell dispensing facilitates the cultivation of human gut bacteria.</title>
        <authorList>
            <person name="Afrizal A."/>
        </authorList>
    </citation>
    <scope>NUCLEOTIDE SEQUENCE</scope>
    <source>
        <strain evidence="2">CLA-AA-H274</strain>
    </source>
</reference>
<feature type="domain" description="HD" evidence="1">
    <location>
        <begin position="25"/>
        <end position="125"/>
    </location>
</feature>
<dbReference type="SUPFAM" id="SSF109604">
    <property type="entry name" value="HD-domain/PDEase-like"/>
    <property type="match status" value="1"/>
</dbReference>
<keyword evidence="3" id="KW-1185">Reference proteome</keyword>
<accession>A0AAE3AKL8</accession>
<dbReference type="EMBL" id="JAJEPU010000002">
    <property type="protein sequence ID" value="MCC2163498.1"/>
    <property type="molecule type" value="Genomic_DNA"/>
</dbReference>
<proteinExistence type="predicted"/>
<dbReference type="CDD" id="cd00077">
    <property type="entry name" value="HDc"/>
    <property type="match status" value="1"/>
</dbReference>
<sequence length="153" mass="17766">MDILEHPVFQSMERYIQHGQTTCRDHCIRVSYLTYRICRRMGWNSRESARAGLLHDLFLYDWHTHGKMTGERFHGFTHPRTAMNNAEKYFEVTENQKNMILRHMWPLTPIPPATKEGMALCLADKACSLAEVGDGIRENQWVCRLAHVLHGAG</sequence>
<dbReference type="InterPro" id="IPR006674">
    <property type="entry name" value="HD_domain"/>
</dbReference>
<gene>
    <name evidence="2" type="ORF">LKD32_01145</name>
</gene>